<gene>
    <name evidence="2" type="ORF">AKK44_07880</name>
</gene>
<evidence type="ECO:0000313" key="2">
    <source>
        <dbReference type="EMBL" id="KPJ21784.1"/>
    </source>
</evidence>
<keyword evidence="1" id="KW-0472">Membrane</keyword>
<dbReference type="EMBL" id="LHQM01000046">
    <property type="protein sequence ID" value="KPJ21784.1"/>
    <property type="molecule type" value="Genomic_DNA"/>
</dbReference>
<evidence type="ECO:0000313" key="3">
    <source>
        <dbReference type="Proteomes" id="UP000049578"/>
    </source>
</evidence>
<dbReference type="RefSeq" id="WP_054279231.1">
    <property type="nucleotide sequence ID" value="NZ_LHQM01000046.1"/>
</dbReference>
<keyword evidence="3" id="KW-1185">Reference proteome</keyword>
<dbReference type="Proteomes" id="UP000049578">
    <property type="component" value="Unassembled WGS sequence"/>
</dbReference>
<dbReference type="AlphaFoldDB" id="A0A0P6S316"/>
<protein>
    <submittedName>
        <fullName evidence="2">Uncharacterized protein</fullName>
    </submittedName>
</protein>
<name>A0A0P6S316_9STRE</name>
<comment type="caution">
    <text evidence="2">The sequence shown here is derived from an EMBL/GenBank/DDBJ whole genome shotgun (WGS) entry which is preliminary data.</text>
</comment>
<accession>A0A0P6S316</accession>
<feature type="transmembrane region" description="Helical" evidence="1">
    <location>
        <begin position="14"/>
        <end position="34"/>
    </location>
</feature>
<proteinExistence type="predicted"/>
<keyword evidence="1" id="KW-1133">Transmembrane helix</keyword>
<dbReference type="PATRIC" id="fig|119224.3.peg.1326"/>
<keyword evidence="1" id="KW-0812">Transmembrane</keyword>
<organism evidence="2 3">
    <name type="scientific">Streptococcus phocae</name>
    <dbReference type="NCBI Taxonomy" id="119224"/>
    <lineage>
        <taxon>Bacteria</taxon>
        <taxon>Bacillati</taxon>
        <taxon>Bacillota</taxon>
        <taxon>Bacilli</taxon>
        <taxon>Lactobacillales</taxon>
        <taxon>Streptococcaceae</taxon>
        <taxon>Streptococcus</taxon>
    </lineage>
</organism>
<dbReference type="STRING" id="119224.AKK44_07880"/>
<reference evidence="2 3" key="1">
    <citation type="submission" date="2015-08" db="EMBL/GenBank/DDBJ databases">
        <title>Genome sequence of Streptococcus phocae subsp. phocae ATCC 51973T isolated from liver specimen obtained from seal.</title>
        <authorList>
            <person name="Avendano-Herrera R."/>
        </authorList>
    </citation>
    <scope>NUCLEOTIDE SEQUENCE [LARGE SCALE GENOMIC DNA]</scope>
    <source>
        <strain evidence="2 3">ATCC 51973</strain>
    </source>
</reference>
<sequence length="146" mass="17330">MAFFTKFSPLIESFNTWTSPIAFFLTLFTFILSFNTRRKIEETKEIALFNDDLEGYLARLEGIRIAIDSIEDRNQAVPEKIIIEISKIALETKKRYPVLSTWRPEIRRPLKKINKLREKKIVTLNDFLEPFNELAALFWTRKEFPK</sequence>
<evidence type="ECO:0000256" key="1">
    <source>
        <dbReference type="SAM" id="Phobius"/>
    </source>
</evidence>